<dbReference type="EMBL" id="CP020918">
    <property type="protein sequence ID" value="AWG20740.1"/>
    <property type="molecule type" value="Genomic_DNA"/>
</dbReference>
<sequence length="727" mass="79634">MSEIQNLSRRSFIKNIGLTSGALIIGSHLTLFASETETVLAGAFQPNLFVELLPNGDLILVASRSEMGNGIRTSLTSVIADEMEADWNRVSVQQAIGHKKYGDQNTDGSRSIRYLYDTMRKMGATTRTILVLSAAQKWKVPVSECHAENHFIVHKSGKKIGFGDLVEIAKTIEVPKEIVLKDPKDFKYIGKNLKSIDVEKYANGSAVFGLDFRLPNMKFAAIARCPVTFGTVKSFDKTEAMKIPGVEAVFKIDRIKTPFGALGGVAVVATNTWAAFKGKEALIIEWENGKNASYDSEQYMEMLTANVQKPGVVSKTRGDVEAAFKSSSTVIESTYQLPHLSHAPMEVPNAVAWVKEDSCEVWCPTQNPQAAHEEVKNYLGFDAEKVIINVTLLGGGFGRKSKPDYVVEAAIVSKAIKGPVQVVWTREDETQHGYYHTVSSQYMKASLDEKGNVTGWLHRFAFPPIKSTFDPTSEYPNGWEITSASEVPFDIKNFQIEVGHAPAMVRIGWLRSVINIPHGYSINVFTDELAHAAKQDPLAFNLKLLGEDNTVDDNQSNKFSAARSKNVLQKAASNAGWGKPLPEGHAQGLAVHYSFMSYVASVVEVSMVDGIVKIHKINTVIDCGTVVNKNTVIAQMEGAAIFGMSLAFYGKITAKDGAIEQSNFGDYRMIRMNEAPKIEVEIVESTAPPTGVGEPGVPVIAPAIVNAIFKLTGKRYRNLPLADYELV</sequence>
<dbReference type="InterPro" id="IPR008274">
    <property type="entry name" value="AldOxase/xan_DH_MoCoBD1"/>
</dbReference>
<feature type="domain" description="Aldehyde oxidase/xanthine dehydrogenase a/b hammerhead" evidence="1">
    <location>
        <begin position="203"/>
        <end position="290"/>
    </location>
</feature>
<dbReference type="AlphaFoldDB" id="A0A2S1LAF1"/>
<dbReference type="OrthoDB" id="9767994at2"/>
<accession>A0A2S1LAF1</accession>
<dbReference type="InterPro" id="IPR000674">
    <property type="entry name" value="Ald_Oxase/Xan_DH_a/b"/>
</dbReference>
<protein>
    <submittedName>
        <fullName evidence="2">Twin-arginine translocation pathway signal protein</fullName>
    </submittedName>
</protein>
<dbReference type="Gene3D" id="3.30.365.10">
    <property type="entry name" value="Aldehyde oxidase/xanthine dehydrogenase, molybdopterin binding domain"/>
    <property type="match status" value="4"/>
</dbReference>
<dbReference type="GO" id="GO:0016491">
    <property type="term" value="F:oxidoreductase activity"/>
    <property type="evidence" value="ECO:0007669"/>
    <property type="project" value="InterPro"/>
</dbReference>
<evidence type="ECO:0000259" key="1">
    <source>
        <dbReference type="SMART" id="SM01008"/>
    </source>
</evidence>
<dbReference type="PANTHER" id="PTHR47495:SF3">
    <property type="entry name" value="BLR6219 PROTEIN"/>
    <property type="match status" value="1"/>
</dbReference>
<dbReference type="InterPro" id="IPR012368">
    <property type="entry name" value="OxRdtase_Mopterin-bd_su_IorB"/>
</dbReference>
<dbReference type="InterPro" id="IPR037165">
    <property type="entry name" value="AldOxase/xan_DH_Mopterin-bd_sf"/>
</dbReference>
<dbReference type="InterPro" id="IPR052516">
    <property type="entry name" value="N-heterocyclic_Hydroxylase"/>
</dbReference>
<dbReference type="PIRSF" id="PIRSF036389">
    <property type="entry name" value="IOR_B"/>
    <property type="match status" value="1"/>
</dbReference>
<dbReference type="Gene3D" id="3.90.1170.50">
    <property type="entry name" value="Aldehyde oxidase/xanthine dehydrogenase, a/b hammerhead"/>
    <property type="match status" value="1"/>
</dbReference>
<gene>
    <name evidence="2" type="ORF">FFWV33_03885</name>
</gene>
<evidence type="ECO:0000313" key="2">
    <source>
        <dbReference type="EMBL" id="AWG20740.1"/>
    </source>
</evidence>
<dbReference type="InterPro" id="IPR006311">
    <property type="entry name" value="TAT_signal"/>
</dbReference>
<dbReference type="RefSeq" id="WP_108739697.1">
    <property type="nucleotide sequence ID" value="NZ_CP020918.1"/>
</dbReference>
<dbReference type="PANTHER" id="PTHR47495">
    <property type="entry name" value="ALDEHYDE DEHYDROGENASE"/>
    <property type="match status" value="1"/>
</dbReference>
<evidence type="ECO:0000313" key="3">
    <source>
        <dbReference type="Proteomes" id="UP000244527"/>
    </source>
</evidence>
<dbReference type="InterPro" id="IPR046867">
    <property type="entry name" value="AldOxase/xan_DH_MoCoBD2"/>
</dbReference>
<organism evidence="2 3">
    <name type="scientific">Flavobacterium faecale</name>
    <dbReference type="NCBI Taxonomy" id="1355330"/>
    <lineage>
        <taxon>Bacteria</taxon>
        <taxon>Pseudomonadati</taxon>
        <taxon>Bacteroidota</taxon>
        <taxon>Flavobacteriia</taxon>
        <taxon>Flavobacteriales</taxon>
        <taxon>Flavobacteriaceae</taxon>
        <taxon>Flavobacterium</taxon>
    </lineage>
</organism>
<dbReference type="Proteomes" id="UP000244527">
    <property type="component" value="Chromosome"/>
</dbReference>
<dbReference type="SMART" id="SM01008">
    <property type="entry name" value="Ald_Xan_dh_C"/>
    <property type="match status" value="1"/>
</dbReference>
<dbReference type="Pfam" id="PF02738">
    <property type="entry name" value="MoCoBD_1"/>
    <property type="match status" value="1"/>
</dbReference>
<proteinExistence type="predicted"/>
<dbReference type="KEGG" id="ffa:FFWV33_03885"/>
<reference evidence="2 3" key="1">
    <citation type="submission" date="2017-04" db="EMBL/GenBank/DDBJ databases">
        <title>Compelte genome sequence of WV33.</title>
        <authorList>
            <person name="Lee P.C."/>
        </authorList>
    </citation>
    <scope>NUCLEOTIDE SEQUENCE [LARGE SCALE GENOMIC DNA]</scope>
    <source>
        <strain evidence="2 3">WV33</strain>
    </source>
</reference>
<keyword evidence="3" id="KW-1185">Reference proteome</keyword>
<dbReference type="Pfam" id="PF20256">
    <property type="entry name" value="MoCoBD_2"/>
    <property type="match status" value="2"/>
</dbReference>
<name>A0A2S1LAF1_9FLAO</name>
<dbReference type="PROSITE" id="PS51318">
    <property type="entry name" value="TAT"/>
    <property type="match status" value="1"/>
</dbReference>
<dbReference type="SUPFAM" id="SSF56003">
    <property type="entry name" value="Molybdenum cofactor-binding domain"/>
    <property type="match status" value="2"/>
</dbReference>